<protein>
    <recommendedName>
        <fullName evidence="3">Polysaccharide lyase</fullName>
    </recommendedName>
</protein>
<sequence>MKQSNIKIIFVCAAICLFSETLVFGQSRELIFSSGFEEGTTVTQIDHKDAEIKGTDTLNTAKGNWETNLEGAPNNCEFKIYYQDGDESMRIAKIVPGPINPKNHVALFKIDKPNVFNGVKGRIQANMYNCKEGFKNLTYSIRLFLPEDLDVLKSYPDAFTWFTLMEFWNDAPWVKPETGFRISVGLHKPGEGVDSLRFAIHGQVYNPETKKQGKVIWEETQNNFAVPTGKWMTLKVNFVEGDEVHGRFQLIAVVDKKDIEIFNIHNWTHHPEKTNPDGLTHHNPFKLYTSGKIINYINSKGKSTHVYWDDYEVWDNSNKQ</sequence>
<dbReference type="RefSeq" id="WP_072399908.1">
    <property type="nucleotide sequence ID" value="NZ_FPKV01000001.1"/>
</dbReference>
<keyword evidence="2" id="KW-1185">Reference proteome</keyword>
<proteinExistence type="predicted"/>
<dbReference type="Proteomes" id="UP000182544">
    <property type="component" value="Unassembled WGS sequence"/>
</dbReference>
<evidence type="ECO:0008006" key="3">
    <source>
        <dbReference type="Google" id="ProtNLM"/>
    </source>
</evidence>
<dbReference type="STRING" id="369401.SAMN05428642_101289"/>
<evidence type="ECO:0000313" key="1">
    <source>
        <dbReference type="EMBL" id="SFZ89452.1"/>
    </source>
</evidence>
<name>A0A1K2IAK0_9FLAO</name>
<organism evidence="1 2">
    <name type="scientific">Flaviramulus basaltis</name>
    <dbReference type="NCBI Taxonomy" id="369401"/>
    <lineage>
        <taxon>Bacteria</taxon>
        <taxon>Pseudomonadati</taxon>
        <taxon>Bacteroidota</taxon>
        <taxon>Flavobacteriia</taxon>
        <taxon>Flavobacteriales</taxon>
        <taxon>Flavobacteriaceae</taxon>
        <taxon>Flaviramulus</taxon>
    </lineage>
</organism>
<gene>
    <name evidence="1" type="ORF">SAMN05428642_101289</name>
</gene>
<dbReference type="EMBL" id="FPKV01000001">
    <property type="protein sequence ID" value="SFZ89452.1"/>
    <property type="molecule type" value="Genomic_DNA"/>
</dbReference>
<reference evidence="1 2" key="1">
    <citation type="submission" date="2016-10" db="EMBL/GenBank/DDBJ databases">
        <authorList>
            <person name="de Groot N.N."/>
        </authorList>
    </citation>
    <scope>NUCLEOTIDE SEQUENCE [LARGE SCALE GENOMIC DNA]</scope>
    <source>
        <strain evidence="1 2">DSM 18180</strain>
    </source>
</reference>
<accession>A0A1K2IAK0</accession>
<dbReference type="AlphaFoldDB" id="A0A1K2IAK0"/>
<evidence type="ECO:0000313" key="2">
    <source>
        <dbReference type="Proteomes" id="UP000182544"/>
    </source>
</evidence>
<dbReference type="OrthoDB" id="1055762at2"/>